<comment type="caution">
    <text evidence="1">The sequence shown here is derived from an EMBL/GenBank/DDBJ whole genome shotgun (WGS) entry which is preliminary data.</text>
</comment>
<proteinExistence type="predicted"/>
<gene>
    <name evidence="1" type="ORF">GCM10022419_000080</name>
</gene>
<sequence length="63" mass="6846">MTAALPAHRDVLWGWTRVGDLRLYQRCPADATIGATAEQELGLADCDNEGGQTRQPVRGDYAS</sequence>
<dbReference type="RefSeq" id="WP_345557272.1">
    <property type="nucleotide sequence ID" value="NZ_BAABDQ010000001.1"/>
</dbReference>
<evidence type="ECO:0000313" key="2">
    <source>
        <dbReference type="Proteomes" id="UP001500630"/>
    </source>
</evidence>
<reference evidence="2" key="1">
    <citation type="journal article" date="2019" name="Int. J. Syst. Evol. Microbiol.">
        <title>The Global Catalogue of Microorganisms (GCM) 10K type strain sequencing project: providing services to taxonomists for standard genome sequencing and annotation.</title>
        <authorList>
            <consortium name="The Broad Institute Genomics Platform"/>
            <consortium name="The Broad Institute Genome Sequencing Center for Infectious Disease"/>
            <person name="Wu L."/>
            <person name="Ma J."/>
        </authorList>
    </citation>
    <scope>NUCLEOTIDE SEQUENCE [LARGE SCALE GENOMIC DNA]</scope>
    <source>
        <strain evidence="2">JCM 17326</strain>
    </source>
</reference>
<accession>A0ABP6V3D9</accession>
<protein>
    <submittedName>
        <fullName evidence="1">Uncharacterized protein</fullName>
    </submittedName>
</protein>
<keyword evidence="2" id="KW-1185">Reference proteome</keyword>
<name>A0ABP6V3D9_9ACTN</name>
<dbReference type="EMBL" id="BAABDQ010000001">
    <property type="protein sequence ID" value="GAA3525395.1"/>
    <property type="molecule type" value="Genomic_DNA"/>
</dbReference>
<dbReference type="Proteomes" id="UP001500630">
    <property type="component" value="Unassembled WGS sequence"/>
</dbReference>
<evidence type="ECO:0000313" key="1">
    <source>
        <dbReference type="EMBL" id="GAA3525395.1"/>
    </source>
</evidence>
<organism evidence="1 2">
    <name type="scientific">Nonomuraea rosea</name>
    <dbReference type="NCBI Taxonomy" id="638574"/>
    <lineage>
        <taxon>Bacteria</taxon>
        <taxon>Bacillati</taxon>
        <taxon>Actinomycetota</taxon>
        <taxon>Actinomycetes</taxon>
        <taxon>Streptosporangiales</taxon>
        <taxon>Streptosporangiaceae</taxon>
        <taxon>Nonomuraea</taxon>
    </lineage>
</organism>